<dbReference type="EMBL" id="CP011129">
    <property type="protein sequence ID" value="ALN78756.1"/>
    <property type="molecule type" value="Genomic_DNA"/>
</dbReference>
<name>A0A0S2F5F3_LYSAN</name>
<organism evidence="1 2">
    <name type="scientific">Lysobacter antibioticus</name>
    <dbReference type="NCBI Taxonomy" id="84531"/>
    <lineage>
        <taxon>Bacteria</taxon>
        <taxon>Pseudomonadati</taxon>
        <taxon>Pseudomonadota</taxon>
        <taxon>Gammaproteobacteria</taxon>
        <taxon>Lysobacterales</taxon>
        <taxon>Lysobacteraceae</taxon>
        <taxon>Lysobacter</taxon>
    </lineage>
</organism>
<protein>
    <submittedName>
        <fullName evidence="1">Uncharacterized protein</fullName>
    </submittedName>
</protein>
<dbReference type="Proteomes" id="UP000060787">
    <property type="component" value="Chromosome"/>
</dbReference>
<sequence>MNYQGLLRYYNTYDGSHDHWTVVILPTHHENFKLQGGVGFASSTEFEGSHLLYTCLMLSDNITNRADFFSSEDPACEGQQRYTYHWGPLGYVANTQIAGTIPLYRCLTNKGGGYYDHFDTVHADCEGITQTVNEKVLGYVFY</sequence>
<dbReference type="PATRIC" id="fig|84531.8.peg.623"/>
<gene>
    <name evidence="1" type="ORF">LA76x_0595</name>
</gene>
<reference evidence="1 2" key="1">
    <citation type="journal article" date="2015" name="BMC Genomics">
        <title>Comparative genomics and metabolic profiling of the genus Lysobacter.</title>
        <authorList>
            <person name="de Bruijn I."/>
            <person name="Cheng X."/>
            <person name="de Jager V."/>
            <person name="Exposito R.G."/>
            <person name="Watrous J."/>
            <person name="Patel N."/>
            <person name="Postma J."/>
            <person name="Dorrestein P.C."/>
            <person name="Kobayashi D."/>
            <person name="Raaijmakers J.M."/>
        </authorList>
    </citation>
    <scope>NUCLEOTIDE SEQUENCE [LARGE SCALE GENOMIC DNA]</scope>
    <source>
        <strain evidence="1 2">76</strain>
    </source>
</reference>
<dbReference type="AlphaFoldDB" id="A0A0S2F5F3"/>
<keyword evidence="2" id="KW-1185">Reference proteome</keyword>
<accession>A0A0S2F5F3</accession>
<dbReference type="KEGG" id="lab:LA76x_0595"/>
<evidence type="ECO:0000313" key="1">
    <source>
        <dbReference type="EMBL" id="ALN78756.1"/>
    </source>
</evidence>
<evidence type="ECO:0000313" key="2">
    <source>
        <dbReference type="Proteomes" id="UP000060787"/>
    </source>
</evidence>
<proteinExistence type="predicted"/>